<dbReference type="GO" id="GO:0009507">
    <property type="term" value="C:chloroplast"/>
    <property type="evidence" value="ECO:0007669"/>
    <property type="project" value="UniProtKB-SubCell"/>
</dbReference>
<dbReference type="Proteomes" id="UP000515123">
    <property type="component" value="Linkage group 25"/>
</dbReference>
<dbReference type="OrthoDB" id="2012322at2759"/>
<sequence>MHSPSTSSSSSYLSSASTHTSLLKMGSSPGALLLPHPHLYSSSSSSSLDLKRKDLLCLRSRRRRSSGGKLKRSIVPVARLFGPAIFESSKLKVLFLGVDGEKHPEKLPRAYTLTHSDITSKLTLAISHTINRAQLQGWYNKLQRDEVVAEWKKVQGKMSLHVHCHISGGHFLLDLIASLRYYIFRKELPVVLKAFVHGDKDLLRNHPELEEATVWVYFHSNLPEFNRVECWGPLREASSVGQRGGGGGNSDAAVDQPRPCPAECNCCFPPYSLIPWPHNLHDNCPQDAEAAAAAAAAAGQELQQQQ</sequence>
<organism evidence="7 8">
    <name type="scientific">Ananas comosus</name>
    <name type="common">Pineapple</name>
    <name type="synonym">Ananas ananas</name>
    <dbReference type="NCBI Taxonomy" id="4615"/>
    <lineage>
        <taxon>Eukaryota</taxon>
        <taxon>Viridiplantae</taxon>
        <taxon>Streptophyta</taxon>
        <taxon>Embryophyta</taxon>
        <taxon>Tracheophyta</taxon>
        <taxon>Spermatophyta</taxon>
        <taxon>Magnoliopsida</taxon>
        <taxon>Liliopsida</taxon>
        <taxon>Poales</taxon>
        <taxon>Bromeliaceae</taxon>
        <taxon>Bromelioideae</taxon>
        <taxon>Ananas</taxon>
    </lineage>
</organism>
<comment type="subcellular location">
    <subcellularLocation>
        <location evidence="1">Plastid</location>
        <location evidence="1">Chloroplast</location>
    </subcellularLocation>
</comment>
<dbReference type="Pfam" id="PF12638">
    <property type="entry name" value="Staygreen"/>
    <property type="match status" value="1"/>
</dbReference>
<accession>A0A6P5HM97</accession>
<evidence type="ECO:0000313" key="7">
    <source>
        <dbReference type="Proteomes" id="UP000515123"/>
    </source>
</evidence>
<evidence type="ECO:0000313" key="8">
    <source>
        <dbReference type="RefSeq" id="XP_020115060.1"/>
    </source>
</evidence>
<evidence type="ECO:0000256" key="4">
    <source>
        <dbReference type="ARBA" id="ARBA00022640"/>
    </source>
</evidence>
<feature type="domain" description="Staygreen protein" evidence="6">
    <location>
        <begin position="86"/>
        <end position="237"/>
    </location>
</feature>
<dbReference type="PANTHER" id="PTHR31750">
    <property type="entry name" value="PROTEIN STAY-GREEN 1, CHLOROPLASTIC-RELATED"/>
    <property type="match status" value="1"/>
</dbReference>
<protein>
    <submittedName>
        <fullName evidence="8">Protein STAY-GREEN, chloroplastic-like</fullName>
    </submittedName>
</protein>
<keyword evidence="4" id="KW-0934">Plastid</keyword>
<evidence type="ECO:0000259" key="6">
    <source>
        <dbReference type="Pfam" id="PF12638"/>
    </source>
</evidence>
<keyword evidence="3" id="KW-0150">Chloroplast</keyword>
<keyword evidence="7" id="KW-1185">Reference proteome</keyword>
<proteinExistence type="inferred from homology"/>
<reference evidence="7" key="1">
    <citation type="journal article" date="2015" name="Nat. Genet.">
        <title>The pineapple genome and the evolution of CAM photosynthesis.</title>
        <authorList>
            <person name="Ming R."/>
            <person name="VanBuren R."/>
            <person name="Wai C.M."/>
            <person name="Tang H."/>
            <person name="Schatz M.C."/>
            <person name="Bowers J.E."/>
            <person name="Lyons E."/>
            <person name="Wang M.L."/>
            <person name="Chen J."/>
            <person name="Biggers E."/>
            <person name="Zhang J."/>
            <person name="Huang L."/>
            <person name="Zhang L."/>
            <person name="Miao W."/>
            <person name="Zhang J."/>
            <person name="Ye Z."/>
            <person name="Miao C."/>
            <person name="Lin Z."/>
            <person name="Wang H."/>
            <person name="Zhou H."/>
            <person name="Yim W.C."/>
            <person name="Priest H.D."/>
            <person name="Zheng C."/>
            <person name="Woodhouse M."/>
            <person name="Edger P.P."/>
            <person name="Guyot R."/>
            <person name="Guo H.B."/>
            <person name="Guo H."/>
            <person name="Zheng G."/>
            <person name="Singh R."/>
            <person name="Sharma A."/>
            <person name="Min X."/>
            <person name="Zheng Y."/>
            <person name="Lee H."/>
            <person name="Gurtowski J."/>
            <person name="Sedlazeck F.J."/>
            <person name="Harkess A."/>
            <person name="McKain M.R."/>
            <person name="Liao Z."/>
            <person name="Fang J."/>
            <person name="Liu J."/>
            <person name="Zhang X."/>
            <person name="Zhang Q."/>
            <person name="Hu W."/>
            <person name="Qin Y."/>
            <person name="Wang K."/>
            <person name="Chen L.Y."/>
            <person name="Shirley N."/>
            <person name="Lin Y.R."/>
            <person name="Liu L.Y."/>
            <person name="Hernandez A.G."/>
            <person name="Wright C.L."/>
            <person name="Bulone V."/>
            <person name="Tuskan G.A."/>
            <person name="Heath K."/>
            <person name="Zee F."/>
            <person name="Moore P.H."/>
            <person name="Sunkar R."/>
            <person name="Leebens-Mack J.H."/>
            <person name="Mockler T."/>
            <person name="Bennetzen J.L."/>
            <person name="Freeling M."/>
            <person name="Sankoff D."/>
            <person name="Paterson A.H."/>
            <person name="Zhu X."/>
            <person name="Yang X."/>
            <person name="Smith J.A."/>
            <person name="Cushman J.C."/>
            <person name="Paull R.E."/>
            <person name="Yu Q."/>
        </authorList>
    </citation>
    <scope>NUCLEOTIDE SEQUENCE [LARGE SCALE GENOMIC DNA]</scope>
    <source>
        <strain evidence="7">cv. F153</strain>
    </source>
</reference>
<comment type="similarity">
    <text evidence="2">Belongs to the staygreen family.</text>
</comment>
<reference evidence="8" key="2">
    <citation type="submission" date="2025-08" db="UniProtKB">
        <authorList>
            <consortium name="RefSeq"/>
        </authorList>
    </citation>
    <scope>IDENTIFICATION</scope>
    <source>
        <tissue evidence="8">Leaf</tissue>
    </source>
</reference>
<dbReference type="Gramene" id="Aco013139.1.mrna1">
    <property type="protein sequence ID" value="Aco013139.1.mrna1"/>
    <property type="gene ID" value="Aco013139.1.path1"/>
</dbReference>
<evidence type="ECO:0000256" key="1">
    <source>
        <dbReference type="ARBA" id="ARBA00004229"/>
    </source>
</evidence>
<dbReference type="InterPro" id="IPR024438">
    <property type="entry name" value="Staygreen"/>
</dbReference>
<evidence type="ECO:0000256" key="2">
    <source>
        <dbReference type="ARBA" id="ARBA00009234"/>
    </source>
</evidence>
<dbReference type="GeneID" id="109728923"/>
<dbReference type="RefSeq" id="XP_020115060.1">
    <property type="nucleotide sequence ID" value="XM_020259471.1"/>
</dbReference>
<evidence type="ECO:0000256" key="3">
    <source>
        <dbReference type="ARBA" id="ARBA00022528"/>
    </source>
</evidence>
<evidence type="ECO:0000256" key="5">
    <source>
        <dbReference type="ARBA" id="ARBA00022946"/>
    </source>
</evidence>
<name>A0A6P5HM97_ANACO</name>
<dbReference type="AlphaFoldDB" id="A0A6P5HM97"/>
<keyword evidence="5" id="KW-0809">Transit peptide</keyword>
<gene>
    <name evidence="8" type="primary">LOC109728923</name>
</gene>
<dbReference type="PANTHER" id="PTHR31750:SF4">
    <property type="entry name" value="LP06106P"/>
    <property type="match status" value="1"/>
</dbReference>